<feature type="modified residue" description="4-aspartylphosphate" evidence="6">
    <location>
        <position position="623"/>
    </location>
</feature>
<feature type="region of interest" description="Disordered" evidence="8">
    <location>
        <begin position="236"/>
        <end position="255"/>
    </location>
</feature>
<evidence type="ECO:0000256" key="2">
    <source>
        <dbReference type="ARBA" id="ARBA00022553"/>
    </source>
</evidence>
<dbReference type="SMART" id="SM00415">
    <property type="entry name" value="HSF"/>
    <property type="match status" value="1"/>
</dbReference>
<evidence type="ECO:0000256" key="6">
    <source>
        <dbReference type="PROSITE-ProRule" id="PRU00169"/>
    </source>
</evidence>
<dbReference type="Proteomes" id="UP001222932">
    <property type="component" value="Unassembled WGS sequence"/>
</dbReference>
<feature type="region of interest" description="Disordered" evidence="8">
    <location>
        <begin position="1"/>
        <end position="114"/>
    </location>
</feature>
<dbReference type="PANTHER" id="PTHR45339:SF1">
    <property type="entry name" value="HYBRID SIGNAL TRANSDUCTION HISTIDINE KINASE J"/>
    <property type="match status" value="1"/>
</dbReference>
<feature type="coiled-coil region" evidence="7">
    <location>
        <begin position="261"/>
        <end position="288"/>
    </location>
</feature>
<dbReference type="PANTHER" id="PTHR45339">
    <property type="entry name" value="HYBRID SIGNAL TRANSDUCTION HISTIDINE KINASE J"/>
    <property type="match status" value="1"/>
</dbReference>
<dbReference type="PRINTS" id="PR00056">
    <property type="entry name" value="HSFDOMAIN"/>
</dbReference>
<dbReference type="Pfam" id="PF00072">
    <property type="entry name" value="Response_reg"/>
    <property type="match status" value="1"/>
</dbReference>
<dbReference type="InterPro" id="IPR036390">
    <property type="entry name" value="WH_DNA-bd_sf"/>
</dbReference>
<dbReference type="GO" id="GO:0003700">
    <property type="term" value="F:DNA-binding transcription factor activity"/>
    <property type="evidence" value="ECO:0007669"/>
    <property type="project" value="InterPro"/>
</dbReference>
<proteinExistence type="predicted"/>
<feature type="compositionally biased region" description="Low complexity" evidence="8">
    <location>
        <begin position="515"/>
        <end position="530"/>
    </location>
</feature>
<dbReference type="FunFam" id="3.40.50.2300:FF:000212">
    <property type="entry name" value="Stress response regulator/HFS transcription factor"/>
    <property type="match status" value="1"/>
</dbReference>
<dbReference type="FunFam" id="1.10.10.10:FF:000935">
    <property type="entry name" value="Osomolarity two-component system, response regulator SKN7"/>
    <property type="match status" value="1"/>
</dbReference>
<dbReference type="GO" id="GO:0043565">
    <property type="term" value="F:sequence-specific DNA binding"/>
    <property type="evidence" value="ECO:0007669"/>
    <property type="project" value="InterPro"/>
</dbReference>
<protein>
    <recommendedName>
        <fullName evidence="9">Response regulatory domain-containing protein</fullName>
    </recommendedName>
</protein>
<keyword evidence="7" id="KW-0175">Coiled coil</keyword>
<keyword evidence="3" id="KW-0902">Two-component regulatory system</keyword>
<keyword evidence="2 6" id="KW-0597">Phosphoprotein</keyword>
<keyword evidence="4" id="KW-0238">DNA-binding</keyword>
<evidence type="ECO:0000313" key="11">
    <source>
        <dbReference type="Proteomes" id="UP001222932"/>
    </source>
</evidence>
<feature type="region of interest" description="Disordered" evidence="8">
    <location>
        <begin position="374"/>
        <end position="466"/>
    </location>
</feature>
<comment type="caution">
    <text evidence="10">The sequence shown here is derived from an EMBL/GenBank/DDBJ whole genome shotgun (WGS) entry which is preliminary data.</text>
</comment>
<evidence type="ECO:0000256" key="3">
    <source>
        <dbReference type="ARBA" id="ARBA00023012"/>
    </source>
</evidence>
<dbReference type="InterPro" id="IPR001789">
    <property type="entry name" value="Sig_transdc_resp-reg_receiver"/>
</dbReference>
<dbReference type="SMART" id="SM00448">
    <property type="entry name" value="REC"/>
    <property type="match status" value="1"/>
</dbReference>
<accession>A0AAD3TVR8</accession>
<gene>
    <name evidence="10" type="primary">SKN7</name>
    <name evidence="10" type="ORF">CspeluHIS016_0403920</name>
</gene>
<feature type="compositionally biased region" description="Low complexity" evidence="8">
    <location>
        <begin position="407"/>
        <end position="416"/>
    </location>
</feature>
<dbReference type="InterPro" id="IPR000232">
    <property type="entry name" value="HSF_DNA-bd"/>
</dbReference>
<feature type="compositionally biased region" description="Polar residues" evidence="8">
    <location>
        <begin position="541"/>
        <end position="561"/>
    </location>
</feature>
<dbReference type="SUPFAM" id="SSF46785">
    <property type="entry name" value="Winged helix' DNA-binding domain"/>
    <property type="match status" value="1"/>
</dbReference>
<evidence type="ECO:0000259" key="9">
    <source>
        <dbReference type="PROSITE" id="PS50110"/>
    </source>
</evidence>
<feature type="region of interest" description="Disordered" evidence="8">
    <location>
        <begin position="819"/>
        <end position="842"/>
    </location>
</feature>
<feature type="region of interest" description="Disordered" evidence="8">
    <location>
        <begin position="482"/>
        <end position="566"/>
    </location>
</feature>
<organism evidence="10 11">
    <name type="scientific">Cutaneotrichosporon spelunceum</name>
    <dbReference type="NCBI Taxonomy" id="1672016"/>
    <lineage>
        <taxon>Eukaryota</taxon>
        <taxon>Fungi</taxon>
        <taxon>Dikarya</taxon>
        <taxon>Basidiomycota</taxon>
        <taxon>Agaricomycotina</taxon>
        <taxon>Tremellomycetes</taxon>
        <taxon>Trichosporonales</taxon>
        <taxon>Trichosporonaceae</taxon>
        <taxon>Cutaneotrichosporon</taxon>
    </lineage>
</organism>
<evidence type="ECO:0000256" key="7">
    <source>
        <dbReference type="SAM" id="Coils"/>
    </source>
</evidence>
<dbReference type="InterPro" id="IPR036388">
    <property type="entry name" value="WH-like_DNA-bd_sf"/>
</dbReference>
<dbReference type="PROSITE" id="PS50110">
    <property type="entry name" value="RESPONSE_REGULATORY"/>
    <property type="match status" value="1"/>
</dbReference>
<dbReference type="AlphaFoldDB" id="A0AAD3TVR8"/>
<evidence type="ECO:0000256" key="5">
    <source>
        <dbReference type="ARBA" id="ARBA00023242"/>
    </source>
</evidence>
<dbReference type="SUPFAM" id="SSF52172">
    <property type="entry name" value="CheY-like"/>
    <property type="match status" value="1"/>
</dbReference>
<dbReference type="InterPro" id="IPR011006">
    <property type="entry name" value="CheY-like_superfamily"/>
</dbReference>
<dbReference type="EMBL" id="BTCM01000004">
    <property type="protein sequence ID" value="GMK57558.1"/>
    <property type="molecule type" value="Genomic_DNA"/>
</dbReference>
<dbReference type="Gene3D" id="1.10.10.10">
    <property type="entry name" value="Winged helix-like DNA-binding domain superfamily/Winged helix DNA-binding domain"/>
    <property type="match status" value="1"/>
</dbReference>
<feature type="compositionally biased region" description="Polar residues" evidence="8">
    <location>
        <begin position="482"/>
        <end position="507"/>
    </location>
</feature>
<reference evidence="10" key="1">
    <citation type="journal article" date="2023" name="BMC Genomics">
        <title>Chromosome-level genome assemblies of Cutaneotrichosporon spp. (Trichosporonales, Basidiomycota) reveal imbalanced evolution between nucleotide sequences and chromosome synteny.</title>
        <authorList>
            <person name="Kobayashi Y."/>
            <person name="Kayamori A."/>
            <person name="Aoki K."/>
            <person name="Shiwa Y."/>
            <person name="Matsutani M."/>
            <person name="Fujita N."/>
            <person name="Sugita T."/>
            <person name="Iwasaki W."/>
            <person name="Tanaka N."/>
            <person name="Takashima M."/>
        </authorList>
    </citation>
    <scope>NUCLEOTIDE SEQUENCE</scope>
    <source>
        <strain evidence="10">HIS016</strain>
    </source>
</reference>
<feature type="compositionally biased region" description="Pro residues" evidence="8">
    <location>
        <begin position="531"/>
        <end position="540"/>
    </location>
</feature>
<evidence type="ECO:0000256" key="8">
    <source>
        <dbReference type="SAM" id="MobiDB-lite"/>
    </source>
</evidence>
<keyword evidence="11" id="KW-1185">Reference proteome</keyword>
<evidence type="ECO:0000256" key="4">
    <source>
        <dbReference type="ARBA" id="ARBA00023125"/>
    </source>
</evidence>
<evidence type="ECO:0000313" key="10">
    <source>
        <dbReference type="EMBL" id="GMK57558.1"/>
    </source>
</evidence>
<feature type="compositionally biased region" description="Polar residues" evidence="8">
    <location>
        <begin position="435"/>
        <end position="446"/>
    </location>
</feature>
<feature type="region of interest" description="Disordered" evidence="8">
    <location>
        <begin position="132"/>
        <end position="152"/>
    </location>
</feature>
<comment type="subcellular location">
    <subcellularLocation>
        <location evidence="1">Nucleus</location>
    </subcellularLocation>
</comment>
<evidence type="ECO:0000256" key="1">
    <source>
        <dbReference type="ARBA" id="ARBA00004123"/>
    </source>
</evidence>
<sequence length="842" mass="89620">MQGGYVDQSYGGYRQGPPNGAPIHPSQASTYGSADAYNAMAGPSRDVYGTYRSVSGQEARGDPRAASLGFGKPSLGMSHNYGTAKASGAGGPGSGASGSANDAPTGCGSGQQPGPSEFIKKLFKMLEDESATYGRGKPAGAPRSKGERGSVGWGRGGTSFVVWDMNEFTTKVLPQTFRHSNFSSFVRQLNKYGFSKIKHVDEETGQIKENVWEFQHPNFQAGGKADLDSIKRKAVVPKKAAGDERSDSPARGLTTEDANRILEMENRMVALEEALYKTQEQLRDARIRENGVMSILRELVAHAVNTDKESPSSPDSDSAARVRRLYQVYEQVAQVQAVQSHHGGAAFVPGAQMSGFPPPGYGASASNTYPATSGPFPGVDASSLPMPVQNRRVAPTGRGTGAGLAQPASASPTTRSQPPPQPVTSTPQLPEDSKMAQQQQLYNGSPITAAYPTMPDGNSANGVPIRKRGESTSLSFVVDGMGNQSSQLNATSTSMEEKPQLQQQPSDHTVGIPTSEADASARSASFSSVPMQPPQQPQPQKPVSTQISANGQPEGSGTVSRRTPIKPSWRQTPRILVVEDDLVYRQLSSKFLEKFGCVVETVENAQQGIEKMNKTKYDLVLMDIFFGPSMDGRKATSLIRQFDSYTPIISMTSNVQTKDVESYIHSGMNDVLAKPFTKHGLFCILDKHLIHLKAIQLSGEVPRFAGVPPLSDQGIMDALATSAAQWEPNGDELANPLAGSGWSDDQYQLVLQQFLTTGTVPDSNGLPIATTTLIGGPSGQTVMGATTIIPNAGFAMARKRSIEMVDDDWDEQANKRANTSFVQGGPGAGGPGMTSASVSEMA</sequence>
<keyword evidence="5" id="KW-0539">Nucleus</keyword>
<dbReference type="CDD" id="cd17546">
    <property type="entry name" value="REC_hyHK_CKI1_RcsC-like"/>
    <property type="match status" value="1"/>
</dbReference>
<dbReference type="Gene3D" id="3.40.50.2300">
    <property type="match status" value="1"/>
</dbReference>
<dbReference type="GO" id="GO:0005634">
    <property type="term" value="C:nucleus"/>
    <property type="evidence" value="ECO:0007669"/>
    <property type="project" value="UniProtKB-SubCell"/>
</dbReference>
<feature type="domain" description="Response regulatory" evidence="9">
    <location>
        <begin position="574"/>
        <end position="689"/>
    </location>
</feature>
<name>A0AAD3TVR8_9TREE</name>
<dbReference type="GO" id="GO:0000160">
    <property type="term" value="P:phosphorelay signal transduction system"/>
    <property type="evidence" value="ECO:0007669"/>
    <property type="project" value="UniProtKB-KW"/>
</dbReference>
<reference evidence="10" key="2">
    <citation type="submission" date="2023-06" db="EMBL/GenBank/DDBJ databases">
        <authorList>
            <person name="Kobayashi Y."/>
            <person name="Kayamori A."/>
            <person name="Aoki K."/>
            <person name="Shiwa Y."/>
            <person name="Fujita N."/>
            <person name="Sugita T."/>
            <person name="Iwasaki W."/>
            <person name="Tanaka N."/>
            <person name="Takashima M."/>
        </authorList>
    </citation>
    <scope>NUCLEOTIDE SEQUENCE</scope>
    <source>
        <strain evidence="10">HIS016</strain>
    </source>
</reference>
<dbReference type="Pfam" id="PF00447">
    <property type="entry name" value="HSF_DNA-bind"/>
    <property type="match status" value="1"/>
</dbReference>